<protein>
    <recommendedName>
        <fullName evidence="3 6">S-formylglutathione hydrolase</fullName>
        <ecNumber evidence="2 6">3.1.2.12</ecNumber>
    </recommendedName>
</protein>
<dbReference type="Gene3D" id="3.40.50.1820">
    <property type="entry name" value="alpha/beta hydrolase"/>
    <property type="match status" value="1"/>
</dbReference>
<accession>A0A9P6M912</accession>
<dbReference type="AlphaFoldDB" id="A0A9P6M912"/>
<keyword evidence="6" id="KW-0963">Cytoplasm</keyword>
<evidence type="ECO:0000256" key="4">
    <source>
        <dbReference type="ARBA" id="ARBA00022487"/>
    </source>
</evidence>
<keyword evidence="5 6" id="KW-0378">Hydrolase</keyword>
<keyword evidence="8" id="KW-1185">Reference proteome</keyword>
<keyword evidence="4 6" id="KW-0719">Serine esterase</keyword>
<dbReference type="GO" id="GO:0005829">
    <property type="term" value="C:cytosol"/>
    <property type="evidence" value="ECO:0007669"/>
    <property type="project" value="TreeGrafter"/>
</dbReference>
<comment type="caution">
    <text evidence="7">The sequence shown here is derived from an EMBL/GenBank/DDBJ whole genome shotgun (WGS) entry which is preliminary data.</text>
</comment>
<evidence type="ECO:0000256" key="5">
    <source>
        <dbReference type="ARBA" id="ARBA00022801"/>
    </source>
</evidence>
<sequence length="286" mass="32153">MTQHSLTLVSKNKHFGGTLTKYSHLSPTTQCVMVFNVFLPEEAVENKTKVPVLYCLGGLTATEDNFAQKSGFGPRAAQYGLALVFPDNSPRNVRFEAAGANPDIGYSAGFYLNATKDPWDKNWKMYDYVTKELPAVLAENLPIGGHGALTIFLKNQSNFKSVSAFAPICHPSKSSWGLFAFPQYLGEDRSTWEEYDTIELLKRYKHNDEFRSDVKVLIDQGTGDEFLNPDRLHTSVLIETVKTLGLENQFVIRHHEGYNHGYYFISTFVNDHIDHHAAALGLTLRL</sequence>
<dbReference type="Proteomes" id="UP000749646">
    <property type="component" value="Unassembled WGS sequence"/>
</dbReference>
<comment type="similarity">
    <text evidence="1 6">Belongs to the esterase D family.</text>
</comment>
<organism evidence="7 8">
    <name type="scientific">Modicella reniformis</name>
    <dbReference type="NCBI Taxonomy" id="1440133"/>
    <lineage>
        <taxon>Eukaryota</taxon>
        <taxon>Fungi</taxon>
        <taxon>Fungi incertae sedis</taxon>
        <taxon>Mucoromycota</taxon>
        <taxon>Mortierellomycotina</taxon>
        <taxon>Mortierellomycetes</taxon>
        <taxon>Mortierellales</taxon>
        <taxon>Mortierellaceae</taxon>
        <taxon>Modicella</taxon>
    </lineage>
</organism>
<dbReference type="Pfam" id="PF00756">
    <property type="entry name" value="Esterase"/>
    <property type="match status" value="1"/>
</dbReference>
<dbReference type="GO" id="GO:0046294">
    <property type="term" value="P:formaldehyde catabolic process"/>
    <property type="evidence" value="ECO:0007669"/>
    <property type="project" value="InterPro"/>
</dbReference>
<evidence type="ECO:0000256" key="1">
    <source>
        <dbReference type="ARBA" id="ARBA00005622"/>
    </source>
</evidence>
<dbReference type="InterPro" id="IPR000801">
    <property type="entry name" value="Esterase-like"/>
</dbReference>
<dbReference type="GO" id="GO:0052689">
    <property type="term" value="F:carboxylic ester hydrolase activity"/>
    <property type="evidence" value="ECO:0007669"/>
    <property type="project" value="UniProtKB-KW"/>
</dbReference>
<comment type="subcellular location">
    <subcellularLocation>
        <location evidence="6">Cytoplasm</location>
    </subcellularLocation>
</comment>
<gene>
    <name evidence="7" type="ORF">BGZ65_004180</name>
</gene>
<comment type="function">
    <text evidence="6">Serine hydrolase involved in the detoxification of formaldehyde.</text>
</comment>
<dbReference type="SUPFAM" id="SSF53474">
    <property type="entry name" value="alpha/beta-Hydrolases"/>
    <property type="match status" value="1"/>
</dbReference>
<dbReference type="NCBIfam" id="TIGR02821">
    <property type="entry name" value="fghA_ester_D"/>
    <property type="match status" value="1"/>
</dbReference>
<dbReference type="PANTHER" id="PTHR10061">
    <property type="entry name" value="S-FORMYLGLUTATHIONE HYDROLASE"/>
    <property type="match status" value="1"/>
</dbReference>
<evidence type="ECO:0000256" key="2">
    <source>
        <dbReference type="ARBA" id="ARBA00012479"/>
    </source>
</evidence>
<comment type="catalytic activity">
    <reaction evidence="6">
        <text>S-formylglutathione + H2O = formate + glutathione + H(+)</text>
        <dbReference type="Rhea" id="RHEA:14961"/>
        <dbReference type="ChEBI" id="CHEBI:15377"/>
        <dbReference type="ChEBI" id="CHEBI:15378"/>
        <dbReference type="ChEBI" id="CHEBI:15740"/>
        <dbReference type="ChEBI" id="CHEBI:57688"/>
        <dbReference type="ChEBI" id="CHEBI:57925"/>
        <dbReference type="EC" id="3.1.2.12"/>
    </reaction>
</comment>
<evidence type="ECO:0000313" key="7">
    <source>
        <dbReference type="EMBL" id="KAF9981229.1"/>
    </source>
</evidence>
<dbReference type="EMBL" id="JAAAHW010003727">
    <property type="protein sequence ID" value="KAF9981229.1"/>
    <property type="molecule type" value="Genomic_DNA"/>
</dbReference>
<name>A0A9P6M912_9FUNG</name>
<proteinExistence type="inferred from homology"/>
<evidence type="ECO:0000313" key="8">
    <source>
        <dbReference type="Proteomes" id="UP000749646"/>
    </source>
</evidence>
<evidence type="ECO:0000256" key="3">
    <source>
        <dbReference type="ARBA" id="ARBA00016774"/>
    </source>
</evidence>
<evidence type="ECO:0000256" key="6">
    <source>
        <dbReference type="RuleBase" id="RU363068"/>
    </source>
</evidence>
<dbReference type="PANTHER" id="PTHR10061:SF0">
    <property type="entry name" value="S-FORMYLGLUTATHIONE HYDROLASE"/>
    <property type="match status" value="1"/>
</dbReference>
<dbReference type="OrthoDB" id="420518at2759"/>
<dbReference type="InterPro" id="IPR014186">
    <property type="entry name" value="S-formylglutathione_hydrol"/>
</dbReference>
<dbReference type="EC" id="3.1.2.12" evidence="2 6"/>
<dbReference type="GO" id="GO:0018738">
    <property type="term" value="F:S-formylglutathione hydrolase activity"/>
    <property type="evidence" value="ECO:0007669"/>
    <property type="project" value="UniProtKB-EC"/>
</dbReference>
<reference evidence="7" key="1">
    <citation type="journal article" date="2020" name="Fungal Divers.">
        <title>Resolving the Mortierellaceae phylogeny through synthesis of multi-gene phylogenetics and phylogenomics.</title>
        <authorList>
            <person name="Vandepol N."/>
            <person name="Liber J."/>
            <person name="Desiro A."/>
            <person name="Na H."/>
            <person name="Kennedy M."/>
            <person name="Barry K."/>
            <person name="Grigoriev I.V."/>
            <person name="Miller A.N."/>
            <person name="O'Donnell K."/>
            <person name="Stajich J.E."/>
            <person name="Bonito G."/>
        </authorList>
    </citation>
    <scope>NUCLEOTIDE SEQUENCE</scope>
    <source>
        <strain evidence="7">MES-2147</strain>
    </source>
</reference>
<dbReference type="InterPro" id="IPR029058">
    <property type="entry name" value="AB_hydrolase_fold"/>
</dbReference>